<dbReference type="EMBL" id="MPRL01000011">
    <property type="protein sequence ID" value="OOZ41342.1"/>
    <property type="molecule type" value="Genomic_DNA"/>
</dbReference>
<evidence type="ECO:0000313" key="3">
    <source>
        <dbReference type="Proteomes" id="UP000191110"/>
    </source>
</evidence>
<sequence>MHKLRNLVSTLLLALLCTAASADSRPEHIPENYPASGTLLEIDHYTGRLNISDRIFHTNNDTAIHSRYRANESIIVLQAGNKVGFDYITEPSGTKRLTTVWQLPDDHTLTNPGFRTPIRVR</sequence>
<gene>
    <name evidence="2" type="ORF">BOW53_04295</name>
</gene>
<evidence type="ECO:0000256" key="1">
    <source>
        <dbReference type="SAM" id="SignalP"/>
    </source>
</evidence>
<dbReference type="AlphaFoldDB" id="A0A1T2L8I2"/>
<accession>A0A1T2L8I2</accession>
<keyword evidence="1" id="KW-0732">Signal</keyword>
<feature type="signal peptide" evidence="1">
    <location>
        <begin position="1"/>
        <end position="22"/>
    </location>
</feature>
<comment type="caution">
    <text evidence="2">The sequence shown here is derived from an EMBL/GenBank/DDBJ whole genome shotgun (WGS) entry which is preliminary data.</text>
</comment>
<name>A0A1T2L8I2_9GAMM</name>
<keyword evidence="3" id="KW-1185">Reference proteome</keyword>
<dbReference type="Proteomes" id="UP000191110">
    <property type="component" value="Unassembled WGS sequence"/>
</dbReference>
<feature type="chain" id="PRO_5012617070" evidence="1">
    <location>
        <begin position="23"/>
        <end position="121"/>
    </location>
</feature>
<protein>
    <submittedName>
        <fullName evidence="2">Uncharacterized protein</fullName>
    </submittedName>
</protein>
<reference evidence="2 3" key="1">
    <citation type="submission" date="2016-11" db="EMBL/GenBank/DDBJ databases">
        <title>Mixed transmission modes and dynamic genome evolution in an obligate animal-bacterial symbiosis.</title>
        <authorList>
            <person name="Russell S.L."/>
            <person name="Corbett-Detig R.B."/>
            <person name="Cavanaugh C.M."/>
        </authorList>
    </citation>
    <scope>NUCLEOTIDE SEQUENCE [LARGE SCALE GENOMIC DNA]</scope>
    <source>
        <strain evidence="2">Sveles-Q1</strain>
    </source>
</reference>
<dbReference type="RefSeq" id="WP_078482846.1">
    <property type="nucleotide sequence ID" value="NZ_MPRL01000011.1"/>
</dbReference>
<evidence type="ECO:0000313" key="2">
    <source>
        <dbReference type="EMBL" id="OOZ41342.1"/>
    </source>
</evidence>
<organism evidence="2 3">
    <name type="scientific">Solemya pervernicosa gill symbiont</name>
    <dbReference type="NCBI Taxonomy" id="642797"/>
    <lineage>
        <taxon>Bacteria</taxon>
        <taxon>Pseudomonadati</taxon>
        <taxon>Pseudomonadota</taxon>
        <taxon>Gammaproteobacteria</taxon>
        <taxon>sulfur-oxidizing symbionts</taxon>
    </lineage>
</organism>
<proteinExistence type="predicted"/>